<evidence type="ECO:0000313" key="1">
    <source>
        <dbReference type="EMBL" id="MBA0856202.1"/>
    </source>
</evidence>
<dbReference type="Proteomes" id="UP000593576">
    <property type="component" value="Unassembled WGS sequence"/>
</dbReference>
<dbReference type="EMBL" id="JABFAF010000005">
    <property type="protein sequence ID" value="MBA0856202.1"/>
    <property type="molecule type" value="Genomic_DNA"/>
</dbReference>
<accession>A0A7J9LBM4</accession>
<gene>
    <name evidence="1" type="ORF">Goshw_024628</name>
</gene>
<sequence>MIPKRRWIKLTTDRAVSVSNGSALIGGVF</sequence>
<organism evidence="1 2">
    <name type="scientific">Gossypium schwendimanii</name>
    <name type="common">Cotton</name>
    <dbReference type="NCBI Taxonomy" id="34291"/>
    <lineage>
        <taxon>Eukaryota</taxon>
        <taxon>Viridiplantae</taxon>
        <taxon>Streptophyta</taxon>
        <taxon>Embryophyta</taxon>
        <taxon>Tracheophyta</taxon>
        <taxon>Spermatophyta</taxon>
        <taxon>Magnoliopsida</taxon>
        <taxon>eudicotyledons</taxon>
        <taxon>Gunneridae</taxon>
        <taxon>Pentapetalae</taxon>
        <taxon>rosids</taxon>
        <taxon>malvids</taxon>
        <taxon>Malvales</taxon>
        <taxon>Malvaceae</taxon>
        <taxon>Malvoideae</taxon>
        <taxon>Gossypium</taxon>
    </lineage>
</organism>
<reference evidence="1 2" key="1">
    <citation type="journal article" date="2019" name="Genome Biol. Evol.">
        <title>Insights into the evolution of the New World diploid cottons (Gossypium, subgenus Houzingenia) based on genome sequencing.</title>
        <authorList>
            <person name="Grover C.E."/>
            <person name="Arick M.A. 2nd"/>
            <person name="Thrash A."/>
            <person name="Conover J.L."/>
            <person name="Sanders W.S."/>
            <person name="Peterson D.G."/>
            <person name="Frelichowski J.E."/>
            <person name="Scheffler J.A."/>
            <person name="Scheffler B.E."/>
            <person name="Wendel J.F."/>
        </authorList>
    </citation>
    <scope>NUCLEOTIDE SEQUENCE [LARGE SCALE GENOMIC DNA]</scope>
    <source>
        <strain evidence="1">1</strain>
        <tissue evidence="1">Leaf</tissue>
    </source>
</reference>
<protein>
    <submittedName>
        <fullName evidence="1">Uncharacterized protein</fullName>
    </submittedName>
</protein>
<evidence type="ECO:0000313" key="2">
    <source>
        <dbReference type="Proteomes" id="UP000593576"/>
    </source>
</evidence>
<name>A0A7J9LBM4_GOSSC</name>
<keyword evidence="2" id="KW-1185">Reference proteome</keyword>
<proteinExistence type="predicted"/>
<dbReference type="AlphaFoldDB" id="A0A7J9LBM4"/>
<comment type="caution">
    <text evidence="1">The sequence shown here is derived from an EMBL/GenBank/DDBJ whole genome shotgun (WGS) entry which is preliminary data.</text>
</comment>